<evidence type="ECO:0000259" key="4">
    <source>
        <dbReference type="PROSITE" id="PS50887"/>
    </source>
</evidence>
<dbReference type="InterPro" id="IPR050469">
    <property type="entry name" value="Diguanylate_Cyclase"/>
</dbReference>
<evidence type="ECO:0000256" key="3">
    <source>
        <dbReference type="SAM" id="Phobius"/>
    </source>
</evidence>
<dbReference type="PROSITE" id="PS50887">
    <property type="entry name" value="GGDEF"/>
    <property type="match status" value="1"/>
</dbReference>
<feature type="transmembrane region" description="Helical" evidence="3">
    <location>
        <begin position="100"/>
        <end position="120"/>
    </location>
</feature>
<dbReference type="RefSeq" id="WP_155711083.1">
    <property type="nucleotide sequence ID" value="NZ_BMWU01000004.1"/>
</dbReference>
<comment type="catalytic activity">
    <reaction evidence="2">
        <text>2 GTP = 3',3'-c-di-GMP + 2 diphosphate</text>
        <dbReference type="Rhea" id="RHEA:24898"/>
        <dbReference type="ChEBI" id="CHEBI:33019"/>
        <dbReference type="ChEBI" id="CHEBI:37565"/>
        <dbReference type="ChEBI" id="CHEBI:58805"/>
        <dbReference type="EC" id="2.7.7.65"/>
    </reaction>
</comment>
<dbReference type="AlphaFoldDB" id="A0A6I3XUI5"/>
<dbReference type="InterPro" id="IPR029787">
    <property type="entry name" value="Nucleotide_cyclase"/>
</dbReference>
<dbReference type="SUPFAM" id="SSF55073">
    <property type="entry name" value="Nucleotide cyclase"/>
    <property type="match status" value="1"/>
</dbReference>
<accession>A0A6I3XUI5</accession>
<dbReference type="PANTHER" id="PTHR45138">
    <property type="entry name" value="REGULATORY COMPONENTS OF SENSORY TRANSDUCTION SYSTEM"/>
    <property type="match status" value="1"/>
</dbReference>
<dbReference type="InterPro" id="IPR043128">
    <property type="entry name" value="Rev_trsase/Diguanyl_cyclase"/>
</dbReference>
<dbReference type="PANTHER" id="PTHR45138:SF9">
    <property type="entry name" value="DIGUANYLATE CYCLASE DGCM-RELATED"/>
    <property type="match status" value="1"/>
</dbReference>
<feature type="domain" description="GGDEF" evidence="4">
    <location>
        <begin position="254"/>
        <end position="387"/>
    </location>
</feature>
<dbReference type="OrthoDB" id="8742859at2"/>
<dbReference type="Pfam" id="PF00990">
    <property type="entry name" value="GGDEF"/>
    <property type="match status" value="1"/>
</dbReference>
<gene>
    <name evidence="5" type="ORF">GJV26_23440</name>
</gene>
<organism evidence="5 6">
    <name type="scientific">Pseudoduganella dura</name>
    <dbReference type="NCBI Taxonomy" id="321982"/>
    <lineage>
        <taxon>Bacteria</taxon>
        <taxon>Pseudomonadati</taxon>
        <taxon>Pseudomonadota</taxon>
        <taxon>Betaproteobacteria</taxon>
        <taxon>Burkholderiales</taxon>
        <taxon>Oxalobacteraceae</taxon>
        <taxon>Telluria group</taxon>
        <taxon>Pseudoduganella</taxon>
    </lineage>
</organism>
<reference evidence="5 6" key="1">
    <citation type="submission" date="2019-11" db="EMBL/GenBank/DDBJ databases">
        <title>Draft Genome Sequences of Six Type Strains of the Genus Massilia.</title>
        <authorList>
            <person name="Miess H."/>
            <person name="Frediansyah A."/>
            <person name="Goeker M."/>
            <person name="Gross H."/>
        </authorList>
    </citation>
    <scope>NUCLEOTIDE SEQUENCE [LARGE SCALE GENOMIC DNA]</scope>
    <source>
        <strain evidence="5 6">DSM 17513</strain>
    </source>
</reference>
<evidence type="ECO:0000313" key="5">
    <source>
        <dbReference type="EMBL" id="MUI15385.1"/>
    </source>
</evidence>
<comment type="caution">
    <text evidence="5">The sequence shown here is derived from an EMBL/GenBank/DDBJ whole genome shotgun (WGS) entry which is preliminary data.</text>
</comment>
<evidence type="ECO:0000256" key="2">
    <source>
        <dbReference type="ARBA" id="ARBA00034247"/>
    </source>
</evidence>
<protein>
    <recommendedName>
        <fullName evidence="1">diguanylate cyclase</fullName>
        <ecNumber evidence="1">2.7.7.65</ecNumber>
    </recommendedName>
</protein>
<dbReference type="Gene3D" id="3.30.70.270">
    <property type="match status" value="1"/>
</dbReference>
<dbReference type="NCBIfam" id="TIGR00254">
    <property type="entry name" value="GGDEF"/>
    <property type="match status" value="1"/>
</dbReference>
<dbReference type="EC" id="2.7.7.65" evidence="1"/>
<keyword evidence="3" id="KW-0472">Membrane</keyword>
<dbReference type="EMBL" id="WNWM01000002">
    <property type="protein sequence ID" value="MUI15385.1"/>
    <property type="molecule type" value="Genomic_DNA"/>
</dbReference>
<keyword evidence="6" id="KW-1185">Reference proteome</keyword>
<keyword evidence="3" id="KW-0812">Transmembrane</keyword>
<feature type="transmembrane region" description="Helical" evidence="3">
    <location>
        <begin position="179"/>
        <end position="200"/>
    </location>
</feature>
<dbReference type="SMART" id="SM00267">
    <property type="entry name" value="GGDEF"/>
    <property type="match status" value="1"/>
</dbReference>
<sequence>MPFFAAPTPLRTLLGTLPMIWSSTRFSAQDLADYATPHIERDTRQGVALLAAAALLFLAQAWAFAAWFDLGRAYTDTYVLLVALALHIRFSATRVRDVQALNLLAMALLIICAAALVLLAREAGRLHVMVLLSVATLHMLIPLMPWGLREASATSLAIYTMFTSLTFFSHRHFGNVEPWALQFTMLTTSILSLALVARALGLRKHDLAMRFGLERVSADMAALAERDHLTGAWNRRFLQRGFERLVAAHAARGTPACFGLLDIDHFKPLNDTYGHRHGDRVLQALAAAFGDLDGDLECLVRLGGDEFAFIITGTPAPVARLQRMLDDASERALAAAGNAAPAPTVSAGMILLDEARACTLDAAYARADELLYEAKRAGGARIRHEIVADAAANARATIAVAALPAPAAKADAP</sequence>
<dbReference type="GO" id="GO:0052621">
    <property type="term" value="F:diguanylate cyclase activity"/>
    <property type="evidence" value="ECO:0007669"/>
    <property type="project" value="UniProtKB-EC"/>
</dbReference>
<dbReference type="CDD" id="cd01949">
    <property type="entry name" value="GGDEF"/>
    <property type="match status" value="1"/>
</dbReference>
<dbReference type="InterPro" id="IPR000160">
    <property type="entry name" value="GGDEF_dom"/>
</dbReference>
<keyword evidence="3" id="KW-1133">Transmembrane helix</keyword>
<proteinExistence type="predicted"/>
<dbReference type="Proteomes" id="UP000431684">
    <property type="component" value="Unassembled WGS sequence"/>
</dbReference>
<feature type="transmembrane region" description="Helical" evidence="3">
    <location>
        <begin position="126"/>
        <end position="144"/>
    </location>
</feature>
<name>A0A6I3XUI5_9BURK</name>
<evidence type="ECO:0000313" key="6">
    <source>
        <dbReference type="Proteomes" id="UP000431684"/>
    </source>
</evidence>
<feature type="transmembrane region" description="Helical" evidence="3">
    <location>
        <begin position="47"/>
        <end position="65"/>
    </location>
</feature>
<evidence type="ECO:0000256" key="1">
    <source>
        <dbReference type="ARBA" id="ARBA00012528"/>
    </source>
</evidence>